<dbReference type="Pfam" id="PF01973">
    <property type="entry name" value="MptE-like"/>
    <property type="match status" value="1"/>
</dbReference>
<accession>A0A6L7HYS1</accession>
<dbReference type="RefSeq" id="WP_160796645.1">
    <property type="nucleotide sequence ID" value="NZ_WRPA01000010.1"/>
</dbReference>
<reference evidence="2 3" key="1">
    <citation type="submission" date="2019-12" db="EMBL/GenBank/DDBJ databases">
        <title>Shewanella insulae sp. nov., isolated from a tidal flat.</title>
        <authorList>
            <person name="Yoon J.-H."/>
        </authorList>
    </citation>
    <scope>NUCLEOTIDE SEQUENCE [LARGE SCALE GENOMIC DNA]</scope>
    <source>
        <strain evidence="2 3">JBTF-M18</strain>
    </source>
</reference>
<dbReference type="EMBL" id="WRPA01000010">
    <property type="protein sequence ID" value="MXR69482.1"/>
    <property type="molecule type" value="Genomic_DNA"/>
</dbReference>
<name>A0A6L7HYS1_9GAMM</name>
<keyword evidence="3" id="KW-1185">Reference proteome</keyword>
<evidence type="ECO:0000313" key="3">
    <source>
        <dbReference type="Proteomes" id="UP000474778"/>
    </source>
</evidence>
<dbReference type="Proteomes" id="UP000474778">
    <property type="component" value="Unassembled WGS sequence"/>
</dbReference>
<comment type="caution">
    <text evidence="2">The sequence shown here is derived from an EMBL/GenBank/DDBJ whole genome shotgun (WGS) entry which is preliminary data.</text>
</comment>
<sequence>MTELFNANLNIISQRWPIIASALQRVSFNHLDAALVTGQNQTISVNGIQLSSRHDRLSEARLFIDTLPQETKTVTVYGIGMGDVPSLLIDNPQYTQIKVCILNLAVLALVLAYTDQSEWLSHPSVILSLNPDAKLDYPYVAISPELSLCDEAHARLRDLLVMELNQNFANRRHRLDDPLTLERFKCNEAQIITDPDAASLIETMRTDKAIVIGSGPSLEEHYDYLRALCKQSNKPVMIAADTALRGLIHSGIKPDIVVTVDSLIDSYHLPLEDTDDIKLVYFPKANPRVLENWRGPRFIAYGQSNVYDALAQQYPKLRLYISGSVIHPVIDLAVNLKAKQITLFGCDFGYCHNKSHAFWSAHSFKQEDVEERAWVNAIDNRMRAARHWVLDGHGNRITTDLNLRAYLRYLELYITRHPQVSFYRASLSGADIQGTQHKEPGA</sequence>
<feature type="domain" description="6-hydroxymethylpterin diphosphokinase MptE-like" evidence="1">
    <location>
        <begin position="187"/>
        <end position="351"/>
    </location>
</feature>
<gene>
    <name evidence="2" type="ORF">GNT65_12500</name>
</gene>
<dbReference type="AlphaFoldDB" id="A0A6L7HYS1"/>
<dbReference type="PANTHER" id="PTHR41786">
    <property type="entry name" value="MOTILITY ACCESSORY FACTOR MAF"/>
    <property type="match status" value="1"/>
</dbReference>
<protein>
    <submittedName>
        <fullName evidence="2">DUF115 domain-containing protein</fullName>
    </submittedName>
</protein>
<dbReference type="InterPro" id="IPR002826">
    <property type="entry name" value="MptE-like"/>
</dbReference>
<proteinExistence type="predicted"/>
<organism evidence="2 3">
    <name type="scientific">Shewanella insulae</name>
    <dbReference type="NCBI Taxonomy" id="2681496"/>
    <lineage>
        <taxon>Bacteria</taxon>
        <taxon>Pseudomonadati</taxon>
        <taxon>Pseudomonadota</taxon>
        <taxon>Gammaproteobacteria</taxon>
        <taxon>Alteromonadales</taxon>
        <taxon>Shewanellaceae</taxon>
        <taxon>Shewanella</taxon>
    </lineage>
</organism>
<evidence type="ECO:0000259" key="1">
    <source>
        <dbReference type="Pfam" id="PF01973"/>
    </source>
</evidence>
<evidence type="ECO:0000313" key="2">
    <source>
        <dbReference type="EMBL" id="MXR69482.1"/>
    </source>
</evidence>
<dbReference type="PANTHER" id="PTHR41786:SF1">
    <property type="entry name" value="6-HYDROXYMETHYLPTERIN DIPHOSPHOKINASE MPTE-LIKE DOMAIN-CONTAINING PROTEIN"/>
    <property type="match status" value="1"/>
</dbReference>